<sequence>MLRGLASSPPAGFRRVCACAPLRWASSRPSLPPPTPPTPPTLLERRPDAWMRVYMELSKSRLSALVVMTTAAGYTMGAAPPDPYVAAATLGGTFLCAASANSFNQLLESPRDAAMNRTARRPLPSGRITPQHAAAWASAAGATGVGTLLVGTNPLTAALGLSTLGMYTLLYTPMKPLSPWNTWVGAVVGAIPPVMGWTAAGGALLTPEAASLFGALFLWQIPHFLALAWMYRADYAQGGYQMVPLTDPTGERTASLCLQYSLYLALLPPACWSAGVSSCMFAVESLGFNGLLLFAAWRFKRNHARGQAHARRLFLASLAYLPIFFACLLLHQERPPPPPPAVTRRPLGVEHLSEAGLLYEEGRNQLREKGRELCLHEHVVHTADDEAAATRACPVVLGKTSSKAASELIESAAGNVTIERSAVH</sequence>
<evidence type="ECO:0000256" key="8">
    <source>
        <dbReference type="SAM" id="Phobius"/>
    </source>
</evidence>
<dbReference type="FunFam" id="1.10.357.140:FF:000006">
    <property type="entry name" value="Protoheme IX farnesyltransferase, mitochondrial"/>
    <property type="match status" value="1"/>
</dbReference>
<dbReference type="Gene3D" id="1.10.357.140">
    <property type="entry name" value="UbiA prenyltransferase"/>
    <property type="match status" value="1"/>
</dbReference>
<keyword evidence="2" id="KW-0808">Transferase</keyword>
<evidence type="ECO:0000313" key="9">
    <source>
        <dbReference type="EMBL" id="KAL1514499.1"/>
    </source>
</evidence>
<evidence type="ECO:0000256" key="2">
    <source>
        <dbReference type="ARBA" id="ARBA00022679"/>
    </source>
</evidence>
<dbReference type="GO" id="GO:0005739">
    <property type="term" value="C:mitochondrion"/>
    <property type="evidence" value="ECO:0007669"/>
    <property type="project" value="TreeGrafter"/>
</dbReference>
<keyword evidence="3 8" id="KW-0812">Transmembrane</keyword>
<comment type="subcellular location">
    <subcellularLocation>
        <location evidence="1">Membrane</location>
        <topology evidence="1">Multi-pass membrane protein</topology>
    </subcellularLocation>
</comment>
<reference evidence="9 10" key="1">
    <citation type="journal article" date="2024" name="Science">
        <title>Giant polyketide synthase enzymes in the biosynthesis of giant marine polyether toxins.</title>
        <authorList>
            <person name="Fallon T.R."/>
            <person name="Shende V.V."/>
            <person name="Wierzbicki I.H."/>
            <person name="Pendleton A.L."/>
            <person name="Watervoot N.F."/>
            <person name="Auber R.P."/>
            <person name="Gonzalez D.J."/>
            <person name="Wisecaver J.H."/>
            <person name="Moore B.S."/>
        </authorList>
    </citation>
    <scope>NUCLEOTIDE SEQUENCE [LARGE SCALE GENOMIC DNA]</scope>
    <source>
        <strain evidence="9 10">12B1</strain>
    </source>
</reference>
<feature type="transmembrane region" description="Helical" evidence="8">
    <location>
        <begin position="272"/>
        <end position="292"/>
    </location>
</feature>
<feature type="transmembrane region" description="Helical" evidence="8">
    <location>
        <begin position="85"/>
        <end position="107"/>
    </location>
</feature>
<dbReference type="CDD" id="cd13957">
    <property type="entry name" value="PT_UbiA_Cox10"/>
    <property type="match status" value="1"/>
</dbReference>
<evidence type="ECO:0000313" key="10">
    <source>
        <dbReference type="Proteomes" id="UP001515480"/>
    </source>
</evidence>
<evidence type="ECO:0000256" key="6">
    <source>
        <dbReference type="ARBA" id="ARBA00023136"/>
    </source>
</evidence>
<keyword evidence="5" id="KW-0350">Heme biosynthesis</keyword>
<evidence type="ECO:0000256" key="7">
    <source>
        <dbReference type="ARBA" id="ARBA00030253"/>
    </source>
</evidence>
<protein>
    <recommendedName>
        <fullName evidence="7">Heme O synthase</fullName>
    </recommendedName>
</protein>
<accession>A0AB34J566</accession>
<feature type="transmembrane region" description="Helical" evidence="8">
    <location>
        <begin position="212"/>
        <end position="231"/>
    </location>
</feature>
<dbReference type="AlphaFoldDB" id="A0AB34J566"/>
<name>A0AB34J566_PRYPA</name>
<feature type="transmembrane region" description="Helical" evidence="8">
    <location>
        <begin position="62"/>
        <end position="79"/>
    </location>
</feature>
<organism evidence="9 10">
    <name type="scientific">Prymnesium parvum</name>
    <name type="common">Toxic golden alga</name>
    <dbReference type="NCBI Taxonomy" id="97485"/>
    <lineage>
        <taxon>Eukaryota</taxon>
        <taxon>Haptista</taxon>
        <taxon>Haptophyta</taxon>
        <taxon>Prymnesiophyceae</taxon>
        <taxon>Prymnesiales</taxon>
        <taxon>Prymnesiaceae</taxon>
        <taxon>Prymnesium</taxon>
    </lineage>
</organism>
<dbReference type="Pfam" id="PF01040">
    <property type="entry name" value="UbiA"/>
    <property type="match status" value="1"/>
</dbReference>
<proteinExistence type="inferred from homology"/>
<keyword evidence="4 8" id="KW-1133">Transmembrane helix</keyword>
<dbReference type="PANTHER" id="PTHR43448">
    <property type="entry name" value="PROTOHEME IX FARNESYLTRANSFERASE, MITOCHONDRIAL"/>
    <property type="match status" value="1"/>
</dbReference>
<dbReference type="InterPro" id="IPR000537">
    <property type="entry name" value="UbiA_prenyltransferase"/>
</dbReference>
<dbReference type="HAMAP" id="MF_00154">
    <property type="entry name" value="CyoE_CtaB"/>
    <property type="match status" value="1"/>
</dbReference>
<dbReference type="Proteomes" id="UP001515480">
    <property type="component" value="Unassembled WGS sequence"/>
</dbReference>
<dbReference type="PANTHER" id="PTHR43448:SF2">
    <property type="entry name" value="PROTOHEME IX FARNESYLTRANSFERASE, MITOCHONDRIAL"/>
    <property type="match status" value="1"/>
</dbReference>
<dbReference type="InterPro" id="IPR044878">
    <property type="entry name" value="UbiA_sf"/>
</dbReference>
<keyword evidence="6 8" id="KW-0472">Membrane</keyword>
<comment type="caution">
    <text evidence="9">The sequence shown here is derived from an EMBL/GenBank/DDBJ whole genome shotgun (WGS) entry which is preliminary data.</text>
</comment>
<evidence type="ECO:0000256" key="3">
    <source>
        <dbReference type="ARBA" id="ARBA00022692"/>
    </source>
</evidence>
<evidence type="ECO:0000256" key="1">
    <source>
        <dbReference type="ARBA" id="ARBA00004141"/>
    </source>
</evidence>
<dbReference type="GO" id="GO:0006784">
    <property type="term" value="P:heme A biosynthetic process"/>
    <property type="evidence" value="ECO:0007669"/>
    <property type="project" value="TreeGrafter"/>
</dbReference>
<feature type="transmembrane region" description="Helical" evidence="8">
    <location>
        <begin position="183"/>
        <end position="205"/>
    </location>
</feature>
<dbReference type="InterPro" id="IPR006369">
    <property type="entry name" value="Protohaem_IX_farnesylTrfase"/>
</dbReference>
<evidence type="ECO:0000256" key="4">
    <source>
        <dbReference type="ARBA" id="ARBA00022989"/>
    </source>
</evidence>
<dbReference type="NCBIfam" id="TIGR01473">
    <property type="entry name" value="cyoE_ctaB"/>
    <property type="match status" value="1"/>
</dbReference>
<gene>
    <name evidence="9" type="ORF">AB1Y20_003598</name>
</gene>
<evidence type="ECO:0000256" key="5">
    <source>
        <dbReference type="ARBA" id="ARBA00023133"/>
    </source>
</evidence>
<feature type="transmembrane region" description="Helical" evidence="8">
    <location>
        <begin position="313"/>
        <end position="331"/>
    </location>
</feature>
<dbReference type="GO" id="GO:0016020">
    <property type="term" value="C:membrane"/>
    <property type="evidence" value="ECO:0007669"/>
    <property type="project" value="UniProtKB-SubCell"/>
</dbReference>
<dbReference type="EMBL" id="JBGBPQ010000012">
    <property type="protein sequence ID" value="KAL1514499.1"/>
    <property type="molecule type" value="Genomic_DNA"/>
</dbReference>
<feature type="transmembrane region" description="Helical" evidence="8">
    <location>
        <begin position="148"/>
        <end position="171"/>
    </location>
</feature>
<dbReference type="GO" id="GO:0008495">
    <property type="term" value="F:protoheme IX farnesyltransferase activity"/>
    <property type="evidence" value="ECO:0007669"/>
    <property type="project" value="InterPro"/>
</dbReference>
<keyword evidence="10" id="KW-1185">Reference proteome</keyword>